<evidence type="ECO:0000256" key="6">
    <source>
        <dbReference type="ARBA" id="ARBA00022723"/>
    </source>
</evidence>
<dbReference type="SUPFAM" id="SSF56655">
    <property type="entry name" value="Carbohydrate phosphatase"/>
    <property type="match status" value="1"/>
</dbReference>
<dbReference type="CDD" id="cd01639">
    <property type="entry name" value="IMPase"/>
    <property type="match status" value="1"/>
</dbReference>
<name>A0A255XIC4_9PROT</name>
<dbReference type="PROSITE" id="PS00629">
    <property type="entry name" value="IMP_1"/>
    <property type="match status" value="1"/>
</dbReference>
<dbReference type="EC" id="3.1.3.25" evidence="4 10"/>
<keyword evidence="7 10" id="KW-0378">Hydrolase</keyword>
<dbReference type="GO" id="GO:0046872">
    <property type="term" value="F:metal ion binding"/>
    <property type="evidence" value="ECO:0007669"/>
    <property type="project" value="UniProtKB-KW"/>
</dbReference>
<dbReference type="InterPro" id="IPR000760">
    <property type="entry name" value="Inositol_monophosphatase-like"/>
</dbReference>
<dbReference type="Gene3D" id="3.40.190.80">
    <property type="match status" value="1"/>
</dbReference>
<proteinExistence type="inferred from homology"/>
<reference evidence="12 13" key="1">
    <citation type="submission" date="2017-07" db="EMBL/GenBank/DDBJ databases">
        <title>Elstera cyanobacteriorum sp. nov., a novel bacterium isolated from cyanobacterial aggregates in a eutrophic lake.</title>
        <authorList>
            <person name="Cai H."/>
        </authorList>
    </citation>
    <scope>NUCLEOTIDE SEQUENCE [LARGE SCALE GENOMIC DNA]</scope>
    <source>
        <strain evidence="12 13">TH019</strain>
    </source>
</reference>
<feature type="binding site" evidence="9">
    <location>
        <position position="88"/>
    </location>
    <ligand>
        <name>Mg(2+)</name>
        <dbReference type="ChEBI" id="CHEBI:18420"/>
        <label>1</label>
        <note>catalytic</note>
    </ligand>
</feature>
<dbReference type="Proteomes" id="UP000216361">
    <property type="component" value="Unassembled WGS sequence"/>
</dbReference>
<evidence type="ECO:0000256" key="10">
    <source>
        <dbReference type="RuleBase" id="RU364068"/>
    </source>
</evidence>
<gene>
    <name evidence="12" type="ORF">CHR90_17115</name>
</gene>
<keyword evidence="13" id="KW-1185">Reference proteome</keyword>
<organism evidence="12 13">
    <name type="scientific">Elstera cyanobacteriorum</name>
    <dbReference type="NCBI Taxonomy" id="2022747"/>
    <lineage>
        <taxon>Bacteria</taxon>
        <taxon>Pseudomonadati</taxon>
        <taxon>Pseudomonadota</taxon>
        <taxon>Alphaproteobacteria</taxon>
        <taxon>Rhodospirillales</taxon>
        <taxon>Rhodospirillaceae</taxon>
        <taxon>Elstera</taxon>
    </lineage>
</organism>
<dbReference type="InterPro" id="IPR020550">
    <property type="entry name" value="Inositol_monophosphatase_CS"/>
</dbReference>
<evidence type="ECO:0000256" key="11">
    <source>
        <dbReference type="SAM" id="MobiDB-lite"/>
    </source>
</evidence>
<sequence length="283" mass="30251">MMARSAIITVMTKAAEKAAIRLVRDFGEVEKLQVSRKGVADFVSQADLKAEETLRAELEKARPGYGFLLEEGGEVKGDGVNRWIIDPLDGTVNFLHGIPHFSISLALEREGEIIAGVILDPVKHELFHAEKGGGAFLNDFRLRVSARRDLPTAVVGCWLPVAGSSGHEKILKQVSAVMPQTGGIRCFGGAALNLAYVAAGRLDGYWEEGLKPWDMAAGMLMVKEAGGYVSDITGGTRMMATSSVVAANDQLHHKLGQLLRKATPPAVKAAPKPEAAAEDPTKA</sequence>
<evidence type="ECO:0000256" key="5">
    <source>
        <dbReference type="ARBA" id="ARBA00019784"/>
    </source>
</evidence>
<dbReference type="PROSITE" id="PS00630">
    <property type="entry name" value="IMP_2"/>
    <property type="match status" value="1"/>
</dbReference>
<comment type="similarity">
    <text evidence="3 10">Belongs to the inositol monophosphatase superfamily.</text>
</comment>
<dbReference type="AlphaFoldDB" id="A0A255XIC4"/>
<comment type="caution">
    <text evidence="12">The sequence shown here is derived from an EMBL/GenBank/DDBJ whole genome shotgun (WGS) entry which is preliminary data.</text>
</comment>
<feature type="binding site" evidence="9">
    <location>
        <position position="89"/>
    </location>
    <ligand>
        <name>Mg(2+)</name>
        <dbReference type="ChEBI" id="CHEBI:18420"/>
        <label>1</label>
        <note>catalytic</note>
    </ligand>
</feature>
<dbReference type="PRINTS" id="PR00377">
    <property type="entry name" value="IMPHPHTASES"/>
</dbReference>
<accession>A0A255XIC4</accession>
<dbReference type="RefSeq" id="WP_094410345.1">
    <property type="nucleotide sequence ID" value="NZ_BMJZ01000003.1"/>
</dbReference>
<dbReference type="InterPro" id="IPR033942">
    <property type="entry name" value="IMPase"/>
</dbReference>
<protein>
    <recommendedName>
        <fullName evidence="5 10">Inositol-1-monophosphatase</fullName>
        <ecNumber evidence="4 10">3.1.3.25</ecNumber>
    </recommendedName>
</protein>
<dbReference type="PRINTS" id="PR01959">
    <property type="entry name" value="SBIMPHPHTASE"/>
</dbReference>
<feature type="compositionally biased region" description="Low complexity" evidence="11">
    <location>
        <begin position="262"/>
        <end position="274"/>
    </location>
</feature>
<evidence type="ECO:0000256" key="9">
    <source>
        <dbReference type="PIRSR" id="PIRSR600760-2"/>
    </source>
</evidence>
<evidence type="ECO:0000256" key="1">
    <source>
        <dbReference type="ARBA" id="ARBA00001033"/>
    </source>
</evidence>
<feature type="binding site" evidence="9">
    <location>
        <position position="70"/>
    </location>
    <ligand>
        <name>Mg(2+)</name>
        <dbReference type="ChEBI" id="CHEBI:18420"/>
        <label>1</label>
        <note>catalytic</note>
    </ligand>
</feature>
<dbReference type="GO" id="GO:0046854">
    <property type="term" value="P:phosphatidylinositol phosphate biosynthetic process"/>
    <property type="evidence" value="ECO:0007669"/>
    <property type="project" value="InterPro"/>
</dbReference>
<dbReference type="FunFam" id="3.30.540.10:FF:000003">
    <property type="entry name" value="Inositol-1-monophosphatase"/>
    <property type="match status" value="1"/>
</dbReference>
<evidence type="ECO:0000256" key="7">
    <source>
        <dbReference type="ARBA" id="ARBA00022801"/>
    </source>
</evidence>
<keyword evidence="8 9" id="KW-0460">Magnesium</keyword>
<evidence type="ECO:0000313" key="13">
    <source>
        <dbReference type="Proteomes" id="UP000216361"/>
    </source>
</evidence>
<dbReference type="OrthoDB" id="9785695at2"/>
<evidence type="ECO:0000256" key="3">
    <source>
        <dbReference type="ARBA" id="ARBA00009759"/>
    </source>
</evidence>
<evidence type="ECO:0000256" key="4">
    <source>
        <dbReference type="ARBA" id="ARBA00013106"/>
    </source>
</evidence>
<dbReference type="GO" id="GO:0006020">
    <property type="term" value="P:inositol metabolic process"/>
    <property type="evidence" value="ECO:0007669"/>
    <property type="project" value="TreeGrafter"/>
</dbReference>
<keyword evidence="6 9" id="KW-0479">Metal-binding</keyword>
<dbReference type="PANTHER" id="PTHR20854">
    <property type="entry name" value="INOSITOL MONOPHOSPHATASE"/>
    <property type="match status" value="1"/>
</dbReference>
<evidence type="ECO:0000256" key="8">
    <source>
        <dbReference type="ARBA" id="ARBA00022842"/>
    </source>
</evidence>
<dbReference type="Pfam" id="PF00459">
    <property type="entry name" value="Inositol_P"/>
    <property type="match status" value="1"/>
</dbReference>
<comment type="catalytic activity">
    <reaction evidence="1 10">
        <text>a myo-inositol phosphate + H2O = myo-inositol + phosphate</text>
        <dbReference type="Rhea" id="RHEA:24056"/>
        <dbReference type="ChEBI" id="CHEBI:15377"/>
        <dbReference type="ChEBI" id="CHEBI:17268"/>
        <dbReference type="ChEBI" id="CHEBI:43474"/>
        <dbReference type="ChEBI" id="CHEBI:84139"/>
        <dbReference type="EC" id="3.1.3.25"/>
    </reaction>
</comment>
<dbReference type="EMBL" id="NOXS01000035">
    <property type="protein sequence ID" value="OYQ16707.1"/>
    <property type="molecule type" value="Genomic_DNA"/>
</dbReference>
<feature type="region of interest" description="Disordered" evidence="11">
    <location>
        <begin position="262"/>
        <end position="283"/>
    </location>
</feature>
<feature type="binding site" evidence="9">
    <location>
        <position position="214"/>
    </location>
    <ligand>
        <name>Mg(2+)</name>
        <dbReference type="ChEBI" id="CHEBI:18420"/>
        <label>1</label>
        <note>catalytic</note>
    </ligand>
</feature>
<dbReference type="GO" id="GO:0007165">
    <property type="term" value="P:signal transduction"/>
    <property type="evidence" value="ECO:0007669"/>
    <property type="project" value="TreeGrafter"/>
</dbReference>
<dbReference type="InterPro" id="IPR022337">
    <property type="entry name" value="Inositol_monophosphatase_SuhB"/>
</dbReference>
<comment type="cofactor">
    <cofactor evidence="2 9 10">
        <name>Mg(2+)</name>
        <dbReference type="ChEBI" id="CHEBI:18420"/>
    </cofactor>
</comment>
<dbReference type="Gene3D" id="3.30.540.10">
    <property type="entry name" value="Fructose-1,6-Bisphosphatase, subunit A, domain 1"/>
    <property type="match status" value="1"/>
</dbReference>
<dbReference type="GO" id="GO:0008934">
    <property type="term" value="F:inositol monophosphate 1-phosphatase activity"/>
    <property type="evidence" value="ECO:0007669"/>
    <property type="project" value="InterPro"/>
</dbReference>
<dbReference type="FunFam" id="3.40.190.80:FF:000020">
    <property type="entry name" value="Fructose-1,6-bisphosphatase/inositol-1-monophosphatase"/>
    <property type="match status" value="1"/>
</dbReference>
<evidence type="ECO:0000256" key="2">
    <source>
        <dbReference type="ARBA" id="ARBA00001946"/>
    </source>
</evidence>
<evidence type="ECO:0000313" key="12">
    <source>
        <dbReference type="EMBL" id="OYQ16707.1"/>
    </source>
</evidence>
<feature type="binding site" evidence="9">
    <location>
        <position position="86"/>
    </location>
    <ligand>
        <name>Mg(2+)</name>
        <dbReference type="ChEBI" id="CHEBI:18420"/>
        <label>1</label>
        <note>catalytic</note>
    </ligand>
</feature>
<dbReference type="PANTHER" id="PTHR20854:SF4">
    <property type="entry name" value="INOSITOL-1-MONOPHOSPHATASE-RELATED"/>
    <property type="match status" value="1"/>
</dbReference>
<dbReference type="InterPro" id="IPR020583">
    <property type="entry name" value="Inositol_monoP_metal-BS"/>
</dbReference>